<reference evidence="2 3" key="1">
    <citation type="journal article" date="2019" name="Int. J. Syst. Evol. Microbiol.">
        <title>The Global Catalogue of Microorganisms (GCM) 10K type strain sequencing project: providing services to taxonomists for standard genome sequencing and annotation.</title>
        <authorList>
            <consortium name="The Broad Institute Genomics Platform"/>
            <consortium name="The Broad Institute Genome Sequencing Center for Infectious Disease"/>
            <person name="Wu L."/>
            <person name="Ma J."/>
        </authorList>
    </citation>
    <scope>NUCLEOTIDE SEQUENCE [LARGE SCALE GENOMIC DNA]</scope>
    <source>
        <strain evidence="2 3">CGMCC 1.12230</strain>
    </source>
</reference>
<feature type="region of interest" description="Disordered" evidence="1">
    <location>
        <begin position="1"/>
        <end position="26"/>
    </location>
</feature>
<dbReference type="RefSeq" id="WP_390290523.1">
    <property type="nucleotide sequence ID" value="NZ_JBHUDI010000011.1"/>
</dbReference>
<comment type="caution">
    <text evidence="2">The sequence shown here is derived from an EMBL/GenBank/DDBJ whole genome shotgun (WGS) entry which is preliminary data.</text>
</comment>
<feature type="compositionally biased region" description="Polar residues" evidence="1">
    <location>
        <begin position="1"/>
        <end position="11"/>
    </location>
</feature>
<evidence type="ECO:0000256" key="1">
    <source>
        <dbReference type="SAM" id="MobiDB-lite"/>
    </source>
</evidence>
<dbReference type="InterPro" id="IPR055927">
    <property type="entry name" value="DUF7504"/>
</dbReference>
<protein>
    <recommendedName>
        <fullName evidence="4">Halobacterial output domain-containing protein</fullName>
    </recommendedName>
</protein>
<dbReference type="Pfam" id="PF24336">
    <property type="entry name" value="DUF7504"/>
    <property type="match status" value="1"/>
</dbReference>
<sequence>MDSTDNCQSVPVQPPDGRDCTGKSVQQAVPTTPAAVDPPALVLLVHASDTVPDACEELCGGETAHLSVTFADEEPSCPTEEEISGRFGQLTIGNVLADDSAPDFTQSVVTETVPDPTDLTAIGIAVSRFCKHWGDTDEGLTVCFDSLDALLRHTPPADVFQFTHVLANRFASVDAHAHVHFDPTHHEDRVVSAFSVLFDAVVAADCDEPLPEATDEDVASMLAEWTDTALIDSEQDAISEATDEEIERLLGD</sequence>
<evidence type="ECO:0008006" key="4">
    <source>
        <dbReference type="Google" id="ProtNLM"/>
    </source>
</evidence>
<gene>
    <name evidence="2" type="ORF">ACFR99_18290</name>
</gene>
<name>A0ABD6BLJ6_9EURY</name>
<organism evidence="2 3">
    <name type="scientific">Haloarchaeobius amylolyticus</name>
    <dbReference type="NCBI Taxonomy" id="1198296"/>
    <lineage>
        <taxon>Archaea</taxon>
        <taxon>Methanobacteriati</taxon>
        <taxon>Methanobacteriota</taxon>
        <taxon>Stenosarchaea group</taxon>
        <taxon>Halobacteria</taxon>
        <taxon>Halobacteriales</taxon>
        <taxon>Halorubellaceae</taxon>
        <taxon>Haloarchaeobius</taxon>
    </lineage>
</organism>
<keyword evidence="3" id="KW-1185">Reference proteome</keyword>
<dbReference type="AlphaFoldDB" id="A0ABD6BLJ6"/>
<dbReference type="EMBL" id="JBHUDI010000011">
    <property type="protein sequence ID" value="MFD1565489.1"/>
    <property type="molecule type" value="Genomic_DNA"/>
</dbReference>
<evidence type="ECO:0000313" key="3">
    <source>
        <dbReference type="Proteomes" id="UP001597076"/>
    </source>
</evidence>
<accession>A0ABD6BLJ6</accession>
<proteinExistence type="predicted"/>
<evidence type="ECO:0000313" key="2">
    <source>
        <dbReference type="EMBL" id="MFD1565489.1"/>
    </source>
</evidence>
<dbReference type="Proteomes" id="UP001597076">
    <property type="component" value="Unassembled WGS sequence"/>
</dbReference>